<accession>C8XJR5</accession>
<dbReference type="PANTHER" id="PTHR30151:SF38">
    <property type="entry name" value="ALIPHATIC SULFONATES TRANSPORT PERMEASE PROTEIN SSUC-RELATED"/>
    <property type="match status" value="1"/>
</dbReference>
<feature type="transmembrane region" description="Helical" evidence="7">
    <location>
        <begin position="220"/>
        <end position="239"/>
    </location>
</feature>
<dbReference type="FunFam" id="1.10.3720.10:FF:000003">
    <property type="entry name" value="Aliphatic sulfonate ABC transporter permease"/>
    <property type="match status" value="1"/>
</dbReference>
<protein>
    <submittedName>
        <fullName evidence="10">Binding-protein-dependent transport systems inner membrane component</fullName>
    </submittedName>
</protein>
<dbReference type="PROSITE" id="PS50928">
    <property type="entry name" value="ABC_TM1"/>
    <property type="match status" value="1"/>
</dbReference>
<keyword evidence="5 7" id="KW-1133">Transmembrane helix</keyword>
<feature type="transmembrane region" description="Helical" evidence="7">
    <location>
        <begin position="63"/>
        <end position="86"/>
    </location>
</feature>
<gene>
    <name evidence="10" type="ordered locus">Namu_4338</name>
</gene>
<feature type="transmembrane region" description="Helical" evidence="7">
    <location>
        <begin position="180"/>
        <end position="199"/>
    </location>
</feature>
<keyword evidence="6 7" id="KW-0472">Membrane</keyword>
<feature type="domain" description="ABC transmembrane type-1" evidence="9">
    <location>
        <begin position="110"/>
        <end position="294"/>
    </location>
</feature>
<dbReference type="RefSeq" id="WP_015749450.1">
    <property type="nucleotide sequence ID" value="NC_013235.1"/>
</dbReference>
<dbReference type="EMBL" id="CP001737">
    <property type="protein sequence ID" value="ACV80626.1"/>
    <property type="molecule type" value="Genomic_DNA"/>
</dbReference>
<feature type="transmembrane region" description="Helical" evidence="7">
    <location>
        <begin position="121"/>
        <end position="142"/>
    </location>
</feature>
<name>C8XJR5_NAKMY</name>
<reference evidence="10 11" key="2">
    <citation type="journal article" date="2010" name="Stand. Genomic Sci.">
        <title>Complete genome sequence of Nakamurella multipartita type strain (Y-104).</title>
        <authorList>
            <person name="Tice H."/>
            <person name="Mayilraj S."/>
            <person name="Sims D."/>
            <person name="Lapidus A."/>
            <person name="Nolan M."/>
            <person name="Lucas S."/>
            <person name="Glavina Del Rio T."/>
            <person name="Copeland A."/>
            <person name="Cheng J.F."/>
            <person name="Meincke L."/>
            <person name="Bruce D."/>
            <person name="Goodwin L."/>
            <person name="Pitluck S."/>
            <person name="Ivanova N."/>
            <person name="Mavromatis K."/>
            <person name="Ovchinnikova G."/>
            <person name="Pati A."/>
            <person name="Chen A."/>
            <person name="Palaniappan K."/>
            <person name="Land M."/>
            <person name="Hauser L."/>
            <person name="Chang Y.J."/>
            <person name="Jeffries C.D."/>
            <person name="Detter J.C."/>
            <person name="Brettin T."/>
            <person name="Rohde M."/>
            <person name="Goker M."/>
            <person name="Bristow J."/>
            <person name="Eisen J.A."/>
            <person name="Markowitz V."/>
            <person name="Hugenholtz P."/>
            <person name="Kyrpides N.C."/>
            <person name="Klenk H.P."/>
            <person name="Chen F."/>
        </authorList>
    </citation>
    <scope>NUCLEOTIDE SEQUENCE [LARGE SCALE GENOMIC DNA]</scope>
    <source>
        <strain evidence="11">ATCC 700099 / DSM 44233 / CIP 104796 / JCM 9543 / NBRC 105858 / Y-104</strain>
    </source>
</reference>
<dbReference type="HOGENOM" id="CLU_046113_1_2_11"/>
<sequence length="311" mass="33099">MSAADVSAGALPAARARAPRPVAPDNGVLPTGPSEHPIPVTVITGRSTRAGRPRARRARVPRWVIKSISPLLLILLWYVLSAVGWLSANTLASPQRVVVKAGELLRTGELQEAIVASAQRVGLGLFFGVTAALVAALIAGLFKVGEDIIDAPIQMLRTVPVVGLIPLLIIWFGIGDQPKLILIALGVFFPLYLNLFAGIRGTDPALIEAGRTLGLRKLGLIRHVILPAAVPSGLVGLRYSIGVSWLILVFAETINATTGIGFLVNTAREFFETDTIVLCLVLYALLGLLADLIVRGLERVLLAWRPSFTGT</sequence>
<evidence type="ECO:0000256" key="5">
    <source>
        <dbReference type="ARBA" id="ARBA00022989"/>
    </source>
</evidence>
<dbReference type="AlphaFoldDB" id="C8XJR5"/>
<evidence type="ECO:0000256" key="3">
    <source>
        <dbReference type="ARBA" id="ARBA00022475"/>
    </source>
</evidence>
<dbReference type="OrthoDB" id="9796361at2"/>
<evidence type="ECO:0000256" key="8">
    <source>
        <dbReference type="SAM" id="MobiDB-lite"/>
    </source>
</evidence>
<dbReference type="eggNOG" id="COG0600">
    <property type="taxonomic scope" value="Bacteria"/>
</dbReference>
<dbReference type="GO" id="GO:0042918">
    <property type="term" value="P:alkanesulfonate transmembrane transport"/>
    <property type="evidence" value="ECO:0007669"/>
    <property type="project" value="UniProtKB-ARBA"/>
</dbReference>
<reference evidence="11" key="1">
    <citation type="submission" date="2009-09" db="EMBL/GenBank/DDBJ databases">
        <title>The complete genome of Nakamurella multipartita DSM 44233.</title>
        <authorList>
            <consortium name="US DOE Joint Genome Institute (JGI-PGF)"/>
            <person name="Lucas S."/>
            <person name="Copeland A."/>
            <person name="Lapidus A."/>
            <person name="Glavina del Rio T."/>
            <person name="Dalin E."/>
            <person name="Tice H."/>
            <person name="Bruce D."/>
            <person name="Goodwin L."/>
            <person name="Pitluck S."/>
            <person name="Kyrpides N."/>
            <person name="Mavromatis K."/>
            <person name="Ivanova N."/>
            <person name="Ovchinnikova G."/>
            <person name="Sims D."/>
            <person name="Meincke L."/>
            <person name="Brettin T."/>
            <person name="Detter J.C."/>
            <person name="Han C."/>
            <person name="Larimer F."/>
            <person name="Land M."/>
            <person name="Hauser L."/>
            <person name="Markowitz V."/>
            <person name="Cheng J.-F."/>
            <person name="Hugenholtz P."/>
            <person name="Woyke T."/>
            <person name="Wu D."/>
            <person name="Klenk H.-P."/>
            <person name="Eisen J.A."/>
        </authorList>
    </citation>
    <scope>NUCLEOTIDE SEQUENCE [LARGE SCALE GENOMIC DNA]</scope>
    <source>
        <strain evidence="11">ATCC 700099 / DSM 44233 / CIP 104796 / JCM 9543 / NBRC 105858 / Y-104</strain>
    </source>
</reference>
<evidence type="ECO:0000259" key="9">
    <source>
        <dbReference type="PROSITE" id="PS50928"/>
    </source>
</evidence>
<keyword evidence="11" id="KW-1185">Reference proteome</keyword>
<dbReference type="InterPro" id="IPR035906">
    <property type="entry name" value="MetI-like_sf"/>
</dbReference>
<feature type="transmembrane region" description="Helical" evidence="7">
    <location>
        <begin position="245"/>
        <end position="264"/>
    </location>
</feature>
<dbReference type="KEGG" id="nml:Namu_4338"/>
<evidence type="ECO:0000256" key="6">
    <source>
        <dbReference type="ARBA" id="ARBA00023136"/>
    </source>
</evidence>
<feature type="transmembrane region" description="Helical" evidence="7">
    <location>
        <begin position="276"/>
        <end position="297"/>
    </location>
</feature>
<feature type="region of interest" description="Disordered" evidence="8">
    <location>
        <begin position="15"/>
        <end position="40"/>
    </location>
</feature>
<dbReference type="InterPro" id="IPR000515">
    <property type="entry name" value="MetI-like"/>
</dbReference>
<comment type="subcellular location">
    <subcellularLocation>
        <location evidence="1 7">Cell membrane</location>
        <topology evidence="1 7">Multi-pass membrane protein</topology>
    </subcellularLocation>
</comment>
<evidence type="ECO:0000256" key="1">
    <source>
        <dbReference type="ARBA" id="ARBA00004651"/>
    </source>
</evidence>
<comment type="similarity">
    <text evidence="7">Belongs to the binding-protein-dependent transport system permease family.</text>
</comment>
<keyword evidence="3" id="KW-1003">Cell membrane</keyword>
<evidence type="ECO:0000313" key="10">
    <source>
        <dbReference type="EMBL" id="ACV80626.1"/>
    </source>
</evidence>
<organism evidence="10 11">
    <name type="scientific">Nakamurella multipartita (strain ATCC 700099 / DSM 44233 / CIP 104796 / JCM 9543 / NBRC 105858 / Y-104)</name>
    <name type="common">Microsphaera multipartita</name>
    <dbReference type="NCBI Taxonomy" id="479431"/>
    <lineage>
        <taxon>Bacteria</taxon>
        <taxon>Bacillati</taxon>
        <taxon>Actinomycetota</taxon>
        <taxon>Actinomycetes</taxon>
        <taxon>Nakamurellales</taxon>
        <taxon>Nakamurellaceae</taxon>
        <taxon>Nakamurella</taxon>
    </lineage>
</organism>
<dbReference type="CDD" id="cd06261">
    <property type="entry name" value="TM_PBP2"/>
    <property type="match status" value="1"/>
</dbReference>
<dbReference type="PANTHER" id="PTHR30151">
    <property type="entry name" value="ALKANE SULFONATE ABC TRANSPORTER-RELATED, MEMBRANE SUBUNIT"/>
    <property type="match status" value="1"/>
</dbReference>
<keyword evidence="4 7" id="KW-0812">Transmembrane</keyword>
<dbReference type="Gene3D" id="1.10.3720.10">
    <property type="entry name" value="MetI-like"/>
    <property type="match status" value="1"/>
</dbReference>
<keyword evidence="2 7" id="KW-0813">Transport</keyword>
<evidence type="ECO:0000313" key="11">
    <source>
        <dbReference type="Proteomes" id="UP000002218"/>
    </source>
</evidence>
<feature type="compositionally biased region" description="Low complexity" evidence="8">
    <location>
        <begin position="15"/>
        <end position="24"/>
    </location>
</feature>
<dbReference type="GO" id="GO:0005886">
    <property type="term" value="C:plasma membrane"/>
    <property type="evidence" value="ECO:0007669"/>
    <property type="project" value="UniProtKB-SubCell"/>
</dbReference>
<proteinExistence type="inferred from homology"/>
<dbReference type="Proteomes" id="UP000002218">
    <property type="component" value="Chromosome"/>
</dbReference>
<dbReference type="SUPFAM" id="SSF161098">
    <property type="entry name" value="MetI-like"/>
    <property type="match status" value="1"/>
</dbReference>
<feature type="transmembrane region" description="Helical" evidence="7">
    <location>
        <begin position="154"/>
        <end position="174"/>
    </location>
</feature>
<dbReference type="InParanoid" id="C8XJR5"/>
<evidence type="ECO:0000256" key="4">
    <source>
        <dbReference type="ARBA" id="ARBA00022692"/>
    </source>
</evidence>
<dbReference type="STRING" id="479431.Namu_4338"/>
<evidence type="ECO:0000256" key="7">
    <source>
        <dbReference type="RuleBase" id="RU363032"/>
    </source>
</evidence>
<dbReference type="Pfam" id="PF00528">
    <property type="entry name" value="BPD_transp_1"/>
    <property type="match status" value="1"/>
</dbReference>
<evidence type="ECO:0000256" key="2">
    <source>
        <dbReference type="ARBA" id="ARBA00022448"/>
    </source>
</evidence>